<evidence type="ECO:0000259" key="13">
    <source>
        <dbReference type="Pfam" id="PF17900"/>
    </source>
</evidence>
<dbReference type="InterPro" id="IPR042097">
    <property type="entry name" value="Aminopeptidase_N-like_N_sf"/>
</dbReference>
<sequence length="480" mass="53236">MEAPSCCLLLLALSGALGPALAAPRTHIDTADTTDMWETGFRLDGHLVPTHYQITLTPDDETFQTYNGDLVIDMEVREEARKEAREEAPKAVREETPMEVTWDARTIILHAGKELFGFTRFPIVEEVDVGPLSVRSHSHSPNDGQYTIRLDEPSLLKDHKYRIFIKFSGKLTSDNRGFFRVPLKDGANTKLLAMTQFAPVHARRAFPCFDEPSFQATFSLSIVHPPRFVARSTTPVSVTGPSGIGDGFVMTTFETTPVISPHSLSWVVTDLDCMGHEQDWVHTFHRDGSAVEDLHAASKALLKLLYEYTGQEGPADVYQAVVPLLDRAEGSSLGMVAFREEAVLKHKQYKSPVRLAGMLSVANALAQQWFGNVVTPSWWGHAWLAVGFSKLLEYTLVDKTLPELQMPERFGVMEMMPALAADSRASAMPLTSDAINKNSEILAQMGILSSGKGAALLRMLRSMITEETFQKGVQYYISDM</sequence>
<evidence type="ECO:0000256" key="4">
    <source>
        <dbReference type="ARBA" id="ARBA00022622"/>
    </source>
</evidence>
<dbReference type="Gene3D" id="1.10.390.10">
    <property type="entry name" value="Neutral Protease Domain 2"/>
    <property type="match status" value="1"/>
</dbReference>
<keyword evidence="8" id="KW-0862">Zinc</keyword>
<dbReference type="SUPFAM" id="SSF55486">
    <property type="entry name" value="Metalloproteases ('zincins'), catalytic domain"/>
    <property type="match status" value="1"/>
</dbReference>
<evidence type="ECO:0000256" key="7">
    <source>
        <dbReference type="ARBA" id="ARBA00022801"/>
    </source>
</evidence>
<dbReference type="GO" id="GO:0005737">
    <property type="term" value="C:cytoplasm"/>
    <property type="evidence" value="ECO:0007669"/>
    <property type="project" value="TreeGrafter"/>
</dbReference>
<keyword evidence="9" id="KW-0482">Metalloprotease</keyword>
<keyword evidence="10" id="KW-0449">Lipoprotein</keyword>
<keyword evidence="6" id="KW-0479">Metal-binding</keyword>
<protein>
    <submittedName>
        <fullName evidence="15">Aminopeptidase N-like</fullName>
    </submittedName>
</protein>
<dbReference type="InterPro" id="IPR034016">
    <property type="entry name" value="M1_APN-typ"/>
</dbReference>
<dbReference type="KEGG" id="tpal:117654477"/>
<keyword evidence="4" id="KW-0472">Membrane</keyword>
<keyword evidence="4" id="KW-0336">GPI-anchor</keyword>
<dbReference type="PRINTS" id="PR00756">
    <property type="entry name" value="ALADIPTASE"/>
</dbReference>
<evidence type="ECO:0000256" key="5">
    <source>
        <dbReference type="ARBA" id="ARBA00022670"/>
    </source>
</evidence>
<keyword evidence="5" id="KW-0645">Protease</keyword>
<evidence type="ECO:0000256" key="1">
    <source>
        <dbReference type="ARBA" id="ARBA00001947"/>
    </source>
</evidence>
<evidence type="ECO:0000256" key="9">
    <source>
        <dbReference type="ARBA" id="ARBA00023049"/>
    </source>
</evidence>
<dbReference type="Proteomes" id="UP000515158">
    <property type="component" value="Unplaced"/>
</dbReference>
<keyword evidence="4" id="KW-0325">Glycoprotein</keyword>
<gene>
    <name evidence="15" type="primary">LOC117654477</name>
</gene>
<dbReference type="InterPro" id="IPR050344">
    <property type="entry name" value="Peptidase_M1_aminopeptidases"/>
</dbReference>
<proteinExistence type="inferred from homology"/>
<dbReference type="RefSeq" id="XP_034257029.1">
    <property type="nucleotide sequence ID" value="XM_034401138.1"/>
</dbReference>
<dbReference type="GeneID" id="117654477"/>
<dbReference type="PANTHER" id="PTHR11533:SF294">
    <property type="entry name" value="THYROTROPIN-RELEASING HORMONE-DEGRADING ECTOENZYME"/>
    <property type="match status" value="1"/>
</dbReference>
<dbReference type="GO" id="GO:0006508">
    <property type="term" value="P:proteolysis"/>
    <property type="evidence" value="ECO:0007669"/>
    <property type="project" value="UniProtKB-KW"/>
</dbReference>
<keyword evidence="11" id="KW-0732">Signal</keyword>
<organism evidence="15">
    <name type="scientific">Thrips palmi</name>
    <name type="common">Melon thrips</name>
    <dbReference type="NCBI Taxonomy" id="161013"/>
    <lineage>
        <taxon>Eukaryota</taxon>
        <taxon>Metazoa</taxon>
        <taxon>Ecdysozoa</taxon>
        <taxon>Arthropoda</taxon>
        <taxon>Hexapoda</taxon>
        <taxon>Insecta</taxon>
        <taxon>Pterygota</taxon>
        <taxon>Neoptera</taxon>
        <taxon>Paraneoptera</taxon>
        <taxon>Thysanoptera</taxon>
        <taxon>Terebrantia</taxon>
        <taxon>Thripoidea</taxon>
        <taxon>Thripidae</taxon>
        <taxon>Thrips</taxon>
    </lineage>
</organism>
<feature type="domain" description="Aminopeptidase N-like N-terminal" evidence="13">
    <location>
        <begin position="103"/>
        <end position="260"/>
    </location>
</feature>
<comment type="similarity">
    <text evidence="3">Belongs to the peptidase M1 family.</text>
</comment>
<dbReference type="GO" id="GO:0070006">
    <property type="term" value="F:metalloaminopeptidase activity"/>
    <property type="evidence" value="ECO:0007669"/>
    <property type="project" value="TreeGrafter"/>
</dbReference>
<evidence type="ECO:0000256" key="11">
    <source>
        <dbReference type="SAM" id="SignalP"/>
    </source>
</evidence>
<comment type="cofactor">
    <cofactor evidence="1">
        <name>Zn(2+)</name>
        <dbReference type="ChEBI" id="CHEBI:29105"/>
    </cofactor>
</comment>
<evidence type="ECO:0000259" key="12">
    <source>
        <dbReference type="Pfam" id="PF01433"/>
    </source>
</evidence>
<keyword evidence="7" id="KW-0378">Hydrolase</keyword>
<dbReference type="OrthoDB" id="510539at2759"/>
<evidence type="ECO:0000313" key="14">
    <source>
        <dbReference type="Proteomes" id="UP000515158"/>
    </source>
</evidence>
<dbReference type="PANTHER" id="PTHR11533">
    <property type="entry name" value="PROTEASE M1 ZINC METALLOPROTEASE"/>
    <property type="match status" value="1"/>
</dbReference>
<evidence type="ECO:0000256" key="8">
    <source>
        <dbReference type="ARBA" id="ARBA00022833"/>
    </source>
</evidence>
<evidence type="ECO:0000256" key="3">
    <source>
        <dbReference type="ARBA" id="ARBA00010136"/>
    </source>
</evidence>
<evidence type="ECO:0000256" key="6">
    <source>
        <dbReference type="ARBA" id="ARBA00022723"/>
    </source>
</evidence>
<dbReference type="Gene3D" id="2.60.40.1730">
    <property type="entry name" value="tricorn interacting facor f3 domain"/>
    <property type="match status" value="1"/>
</dbReference>
<dbReference type="GO" id="GO:0098552">
    <property type="term" value="C:side of membrane"/>
    <property type="evidence" value="ECO:0007669"/>
    <property type="project" value="UniProtKB-KW"/>
</dbReference>
<dbReference type="GO" id="GO:0043171">
    <property type="term" value="P:peptide catabolic process"/>
    <property type="evidence" value="ECO:0007669"/>
    <property type="project" value="TreeGrafter"/>
</dbReference>
<dbReference type="SUPFAM" id="SSF63737">
    <property type="entry name" value="Leukotriene A4 hydrolase N-terminal domain"/>
    <property type="match status" value="1"/>
</dbReference>
<dbReference type="InterPro" id="IPR014782">
    <property type="entry name" value="Peptidase_M1_dom"/>
</dbReference>
<keyword evidence="14" id="KW-1185">Reference proteome</keyword>
<dbReference type="InParanoid" id="A0A6P9AI16"/>
<feature type="domain" description="Peptidase M1 membrane alanine aminopeptidase" evidence="12">
    <location>
        <begin position="332"/>
        <end position="479"/>
    </location>
</feature>
<dbReference type="GO" id="GO:0008270">
    <property type="term" value="F:zinc ion binding"/>
    <property type="evidence" value="ECO:0007669"/>
    <property type="project" value="InterPro"/>
</dbReference>
<dbReference type="InterPro" id="IPR027268">
    <property type="entry name" value="Peptidase_M4/M1_CTD_sf"/>
</dbReference>
<evidence type="ECO:0000256" key="2">
    <source>
        <dbReference type="ARBA" id="ARBA00004609"/>
    </source>
</evidence>
<dbReference type="Pfam" id="PF17900">
    <property type="entry name" value="Peptidase_M1_N"/>
    <property type="match status" value="1"/>
</dbReference>
<dbReference type="GO" id="GO:0005886">
    <property type="term" value="C:plasma membrane"/>
    <property type="evidence" value="ECO:0007669"/>
    <property type="project" value="UniProtKB-SubCell"/>
</dbReference>
<evidence type="ECO:0000313" key="15">
    <source>
        <dbReference type="RefSeq" id="XP_034257029.1"/>
    </source>
</evidence>
<comment type="subcellular location">
    <subcellularLocation>
        <location evidence="2">Cell membrane</location>
        <topology evidence="2">Lipid-anchor</topology>
        <topology evidence="2">GPI-anchor</topology>
    </subcellularLocation>
</comment>
<dbReference type="GO" id="GO:0005615">
    <property type="term" value="C:extracellular space"/>
    <property type="evidence" value="ECO:0007669"/>
    <property type="project" value="TreeGrafter"/>
</dbReference>
<dbReference type="AlphaFoldDB" id="A0A6P9AI16"/>
<dbReference type="Pfam" id="PF01433">
    <property type="entry name" value="Peptidase_M1"/>
    <property type="match status" value="1"/>
</dbReference>
<accession>A0A6P9AI16</accession>
<feature type="chain" id="PRO_5027680384" evidence="11">
    <location>
        <begin position="23"/>
        <end position="480"/>
    </location>
</feature>
<evidence type="ECO:0000256" key="10">
    <source>
        <dbReference type="ARBA" id="ARBA00023288"/>
    </source>
</evidence>
<reference evidence="15" key="1">
    <citation type="submission" date="2025-08" db="UniProtKB">
        <authorList>
            <consortium name="RefSeq"/>
        </authorList>
    </citation>
    <scope>IDENTIFICATION</scope>
    <source>
        <tissue evidence="15">Total insect</tissue>
    </source>
</reference>
<dbReference type="GO" id="GO:0042277">
    <property type="term" value="F:peptide binding"/>
    <property type="evidence" value="ECO:0007669"/>
    <property type="project" value="TreeGrafter"/>
</dbReference>
<feature type="signal peptide" evidence="11">
    <location>
        <begin position="1"/>
        <end position="22"/>
    </location>
</feature>
<dbReference type="InterPro" id="IPR001930">
    <property type="entry name" value="Peptidase_M1"/>
</dbReference>
<name>A0A6P9AI16_THRPL</name>
<dbReference type="InterPro" id="IPR045357">
    <property type="entry name" value="Aminopeptidase_N-like_N"/>
</dbReference>
<dbReference type="CDD" id="cd09601">
    <property type="entry name" value="M1_APN-Q_like"/>
    <property type="match status" value="1"/>
</dbReference>